<keyword evidence="1" id="KW-0472">Membrane</keyword>
<comment type="caution">
    <text evidence="3">The sequence shown here is derived from an EMBL/GenBank/DDBJ whole genome shotgun (WGS) entry which is preliminary data.</text>
</comment>
<name>A0A815YJX5_9BILA</name>
<protein>
    <recommendedName>
        <fullName evidence="9">Transmembrane protein 69</fullName>
    </recommendedName>
</protein>
<dbReference type="EMBL" id="CAJOBH010000014">
    <property type="protein sequence ID" value="CAF3748093.1"/>
    <property type="molecule type" value="Genomic_DNA"/>
</dbReference>
<proteinExistence type="predicted"/>
<evidence type="ECO:0000313" key="5">
    <source>
        <dbReference type="EMBL" id="CAF3748093.1"/>
    </source>
</evidence>
<evidence type="ECO:0000313" key="7">
    <source>
        <dbReference type="EMBL" id="CAF3790980.1"/>
    </source>
</evidence>
<evidence type="ECO:0000313" key="3">
    <source>
        <dbReference type="EMBL" id="CAF1572721.1"/>
    </source>
</evidence>
<dbReference type="PANTHER" id="PTHR15887">
    <property type="entry name" value="TRANSMEMBRANE PROTEIN 69"/>
    <property type="match status" value="1"/>
</dbReference>
<dbReference type="Proteomes" id="UP000663834">
    <property type="component" value="Unassembled WGS sequence"/>
</dbReference>
<dbReference type="EMBL" id="CAJNOW010009879">
    <property type="protein sequence ID" value="CAF1572721.1"/>
    <property type="molecule type" value="Genomic_DNA"/>
</dbReference>
<dbReference type="EMBL" id="CAJOBJ010000010">
    <property type="protein sequence ID" value="CAF3782355.1"/>
    <property type="molecule type" value="Genomic_DNA"/>
</dbReference>
<dbReference type="EMBL" id="CAJOBI010000074">
    <property type="protein sequence ID" value="CAF3790980.1"/>
    <property type="molecule type" value="Genomic_DNA"/>
</dbReference>
<evidence type="ECO:0000313" key="2">
    <source>
        <dbReference type="EMBL" id="CAF1465401.1"/>
    </source>
</evidence>
<keyword evidence="1" id="KW-1133">Transmembrane helix</keyword>
<dbReference type="InterPro" id="IPR021836">
    <property type="entry name" value="DUF3429"/>
</dbReference>
<keyword evidence="1" id="KW-0812">Transmembrane</keyword>
<dbReference type="EMBL" id="CAJNRE010016663">
    <property type="protein sequence ID" value="CAF2147853.1"/>
    <property type="molecule type" value="Genomic_DNA"/>
</dbReference>
<feature type="transmembrane region" description="Helical" evidence="1">
    <location>
        <begin position="101"/>
        <end position="120"/>
    </location>
</feature>
<feature type="transmembrane region" description="Helical" evidence="1">
    <location>
        <begin position="141"/>
        <end position="162"/>
    </location>
</feature>
<feature type="transmembrane region" description="Helical" evidence="1">
    <location>
        <begin position="70"/>
        <end position="89"/>
    </location>
</feature>
<organism evidence="3 8">
    <name type="scientific">Rotaria magnacalcarata</name>
    <dbReference type="NCBI Taxonomy" id="392030"/>
    <lineage>
        <taxon>Eukaryota</taxon>
        <taxon>Metazoa</taxon>
        <taxon>Spiralia</taxon>
        <taxon>Gnathifera</taxon>
        <taxon>Rotifera</taxon>
        <taxon>Eurotatoria</taxon>
        <taxon>Bdelloidea</taxon>
        <taxon>Philodinida</taxon>
        <taxon>Philodinidae</taxon>
        <taxon>Rotaria</taxon>
    </lineage>
</organism>
<gene>
    <name evidence="5" type="ORF">BYL167_LOCUS176</name>
    <name evidence="2" type="ORF">CJN711_LOCUS25349</name>
    <name evidence="6" type="ORF">GIL414_LOCUS118</name>
    <name evidence="3" type="ORF">KQP761_LOCUS19344</name>
    <name evidence="4" type="ORF">MBJ925_LOCUS30728</name>
    <name evidence="7" type="ORF">SMN809_LOCUS629</name>
</gene>
<accession>A0A815YJX5</accession>
<dbReference type="Proteomes" id="UP000676336">
    <property type="component" value="Unassembled WGS sequence"/>
</dbReference>
<dbReference type="Proteomes" id="UP000663855">
    <property type="component" value="Unassembled WGS sequence"/>
</dbReference>
<dbReference type="PANTHER" id="PTHR15887:SF1">
    <property type="entry name" value="TRANSMEMBRANE PROTEIN 69"/>
    <property type="match status" value="1"/>
</dbReference>
<sequence length="218" mass="24845">MLASLPCRSLSSLSFRRILQVHALGNHTNIRTTYSNEFTKNELLRRHNKEHSSTYFDQFRYLRHIKDAPTAPLSFGLLGLVPFAAVPLYMYSTGVYSPDLAFTQLAYSASILSYIGGIRWGRLLEESNDWKQYTYSILPSIAAWLALLVPGRWSILWALTSFQGFAFYDVTRPGYPLWFKGLRVLLTAVSSLTLFATLTLSFVLPNREAKTKNTNRTM</sequence>
<evidence type="ECO:0000313" key="8">
    <source>
        <dbReference type="Proteomes" id="UP000663834"/>
    </source>
</evidence>
<dbReference type="AlphaFoldDB" id="A0A815YJX5"/>
<dbReference type="Proteomes" id="UP000681720">
    <property type="component" value="Unassembled WGS sequence"/>
</dbReference>
<feature type="transmembrane region" description="Helical" evidence="1">
    <location>
        <begin position="182"/>
        <end position="204"/>
    </location>
</feature>
<evidence type="ECO:0000313" key="6">
    <source>
        <dbReference type="EMBL" id="CAF3782355.1"/>
    </source>
</evidence>
<reference evidence="3" key="1">
    <citation type="submission" date="2021-02" db="EMBL/GenBank/DDBJ databases">
        <authorList>
            <person name="Nowell W R."/>
        </authorList>
    </citation>
    <scope>NUCLEOTIDE SEQUENCE</scope>
</reference>
<dbReference type="Proteomes" id="UP000663824">
    <property type="component" value="Unassembled WGS sequence"/>
</dbReference>
<dbReference type="Pfam" id="PF11911">
    <property type="entry name" value="DUF3429"/>
    <property type="match status" value="1"/>
</dbReference>
<dbReference type="Proteomes" id="UP000681967">
    <property type="component" value="Unassembled WGS sequence"/>
</dbReference>
<dbReference type="EMBL" id="CAJNOV010011829">
    <property type="protein sequence ID" value="CAF1465401.1"/>
    <property type="molecule type" value="Genomic_DNA"/>
</dbReference>
<evidence type="ECO:0000313" key="4">
    <source>
        <dbReference type="EMBL" id="CAF2147853.1"/>
    </source>
</evidence>
<evidence type="ECO:0008006" key="9">
    <source>
        <dbReference type="Google" id="ProtNLM"/>
    </source>
</evidence>
<evidence type="ECO:0000256" key="1">
    <source>
        <dbReference type="SAM" id="Phobius"/>
    </source>
</evidence>
<dbReference type="OrthoDB" id="194289at2759"/>